<dbReference type="EMBL" id="UINC01227053">
    <property type="protein sequence ID" value="SVE57787.1"/>
    <property type="molecule type" value="Genomic_DNA"/>
</dbReference>
<reference evidence="1" key="1">
    <citation type="submission" date="2018-05" db="EMBL/GenBank/DDBJ databases">
        <authorList>
            <person name="Lanie J.A."/>
            <person name="Ng W.-L."/>
            <person name="Kazmierczak K.M."/>
            <person name="Andrzejewski T.M."/>
            <person name="Davidsen T.M."/>
            <person name="Wayne K.J."/>
            <person name="Tettelin H."/>
            <person name="Glass J.I."/>
            <person name="Rusch D."/>
            <person name="Podicherti R."/>
            <person name="Tsui H.-C.T."/>
            <person name="Winkler M.E."/>
        </authorList>
    </citation>
    <scope>NUCLEOTIDE SEQUENCE</scope>
</reference>
<dbReference type="AlphaFoldDB" id="A0A383ELQ9"/>
<evidence type="ECO:0000313" key="1">
    <source>
        <dbReference type="EMBL" id="SVE57787.1"/>
    </source>
</evidence>
<accession>A0A383ELQ9</accession>
<proteinExistence type="predicted"/>
<feature type="non-terminal residue" evidence="1">
    <location>
        <position position="1"/>
    </location>
</feature>
<feature type="non-terminal residue" evidence="1">
    <location>
        <position position="230"/>
    </location>
</feature>
<gene>
    <name evidence="1" type="ORF">METZ01_LOCUS510641</name>
</gene>
<sequence length="230" mass="25720">RPHYPKFEVTEEVIKRDPHLTEHLGQEFTVLAWLWARTFPTSNPAYGGAKVPTIRSQCLSKKKGYCADIEVDGESFEFRVIGPDATPCSSDDDGNDGTMTRTGTRCLLSGVPLPFSYLREQAVSGRMGKKMMAIVLEGKRGRIFASPTHEHIESSRVEGEIKKPTTSLPDSALGFSVQGYGLEQHCDLFEPRQLKGISTLYSKLDDVKKEIVREMTEERGWPMGDEYSEG</sequence>
<organism evidence="1">
    <name type="scientific">marine metagenome</name>
    <dbReference type="NCBI Taxonomy" id="408172"/>
    <lineage>
        <taxon>unclassified sequences</taxon>
        <taxon>metagenomes</taxon>
        <taxon>ecological metagenomes</taxon>
    </lineage>
</organism>
<name>A0A383ELQ9_9ZZZZ</name>
<protein>
    <submittedName>
        <fullName evidence="1">Uncharacterized protein</fullName>
    </submittedName>
</protein>